<dbReference type="InterPro" id="IPR052617">
    <property type="entry name" value="Huntingtin-int_K"/>
</dbReference>
<feature type="compositionally biased region" description="Basic and acidic residues" evidence="1">
    <location>
        <begin position="25"/>
        <end position="36"/>
    </location>
</feature>
<reference evidence="3 4" key="1">
    <citation type="submission" date="2024-04" db="EMBL/GenBank/DDBJ databases">
        <title>Symmetric and asymmetric DNA N6-adenine methylation regulates different biological responses in Mucorales.</title>
        <authorList>
            <consortium name="Lawrence Berkeley National Laboratory"/>
            <person name="Lax C."/>
            <person name="Mondo S.J."/>
            <person name="Osorio-Concepcion M."/>
            <person name="Muszewska A."/>
            <person name="Corrochano-Luque M."/>
            <person name="Gutierrez G."/>
            <person name="Riley R."/>
            <person name="Lipzen A."/>
            <person name="Guo J."/>
            <person name="Hundley H."/>
            <person name="Amirebrahimi M."/>
            <person name="Ng V."/>
            <person name="Lorenzo-Gutierrez D."/>
            <person name="Binder U."/>
            <person name="Yang J."/>
            <person name="Song Y."/>
            <person name="Canovas D."/>
            <person name="Navarro E."/>
            <person name="Freitag M."/>
            <person name="Gabaldon T."/>
            <person name="Grigoriev I.V."/>
            <person name="Corrochano L.M."/>
            <person name="Nicolas F.E."/>
            <person name="Garre V."/>
        </authorList>
    </citation>
    <scope>NUCLEOTIDE SEQUENCE [LARGE SCALE GENOMIC DNA]</scope>
    <source>
        <strain evidence="3 4">L51</strain>
    </source>
</reference>
<organism evidence="3 4">
    <name type="scientific">Phycomyces blakesleeanus</name>
    <dbReference type="NCBI Taxonomy" id="4837"/>
    <lineage>
        <taxon>Eukaryota</taxon>
        <taxon>Fungi</taxon>
        <taxon>Fungi incertae sedis</taxon>
        <taxon>Mucoromycota</taxon>
        <taxon>Mucoromycotina</taxon>
        <taxon>Mucoromycetes</taxon>
        <taxon>Mucorales</taxon>
        <taxon>Phycomycetaceae</taxon>
        <taxon>Phycomyces</taxon>
    </lineage>
</organism>
<dbReference type="PANTHER" id="PTHR31184:SF2">
    <property type="entry name" value="HUNTINGTIN-INTERACTING PROTEIN K"/>
    <property type="match status" value="1"/>
</dbReference>
<dbReference type="EMBL" id="JBCLYO010000004">
    <property type="protein sequence ID" value="KAL0090387.1"/>
    <property type="molecule type" value="Genomic_DNA"/>
</dbReference>
<protein>
    <recommendedName>
        <fullName evidence="2">Nascent polypeptide-associated complex subunit alpha-like UBA domain-containing protein</fullName>
    </recommendedName>
</protein>
<dbReference type="Pfam" id="PF19026">
    <property type="entry name" value="UBA_HYPK"/>
    <property type="match status" value="1"/>
</dbReference>
<feature type="compositionally biased region" description="Polar residues" evidence="1">
    <location>
        <begin position="1"/>
        <end position="23"/>
    </location>
</feature>
<evidence type="ECO:0000313" key="4">
    <source>
        <dbReference type="Proteomes" id="UP001448207"/>
    </source>
</evidence>
<sequence>MAVQKPTTATKAVNGKDTPSSKGSPDPERASDAKADDDNEDEPVEKGVKGEASKDMKNVTGYVNEELTSKQVDSNKVAKSLAFIQEAAKAHKQKTLAKHVSSPVNKQDVDFLVAEMQVSKAEAEKALRDKQGDVVGALNELIEN</sequence>
<feature type="domain" description="Nascent polypeptide-associated complex subunit alpha-like UBA" evidence="2">
    <location>
        <begin position="104"/>
        <end position="142"/>
    </location>
</feature>
<dbReference type="InterPro" id="IPR038922">
    <property type="entry name" value="HYPK_UBA"/>
</dbReference>
<accession>A0ABR3B7Y6</accession>
<comment type="caution">
    <text evidence="3">The sequence shown here is derived from an EMBL/GenBank/DDBJ whole genome shotgun (WGS) entry which is preliminary data.</text>
</comment>
<dbReference type="InterPro" id="IPR044034">
    <property type="entry name" value="NAC-like_UBA"/>
</dbReference>
<evidence type="ECO:0000259" key="2">
    <source>
        <dbReference type="Pfam" id="PF19026"/>
    </source>
</evidence>
<dbReference type="CDD" id="cd14361">
    <property type="entry name" value="UBA_HYPK"/>
    <property type="match status" value="1"/>
</dbReference>
<name>A0ABR3B7Y6_PHYBL</name>
<dbReference type="Gene3D" id="1.10.8.10">
    <property type="entry name" value="DNA helicase RuvA subunit, C-terminal domain"/>
    <property type="match status" value="1"/>
</dbReference>
<feature type="region of interest" description="Disordered" evidence="1">
    <location>
        <begin position="1"/>
        <end position="57"/>
    </location>
</feature>
<dbReference type="PANTHER" id="PTHR31184">
    <property type="entry name" value="HUNTINGTIN-INTERACTING PROTEIN K FAMILY MEMBER"/>
    <property type="match status" value="1"/>
</dbReference>
<proteinExistence type="predicted"/>
<evidence type="ECO:0000256" key="1">
    <source>
        <dbReference type="SAM" id="MobiDB-lite"/>
    </source>
</evidence>
<gene>
    <name evidence="3" type="ORF">J3Q64DRAFT_1729600</name>
</gene>
<evidence type="ECO:0000313" key="3">
    <source>
        <dbReference type="EMBL" id="KAL0090387.1"/>
    </source>
</evidence>
<keyword evidence="4" id="KW-1185">Reference proteome</keyword>
<dbReference type="Proteomes" id="UP001448207">
    <property type="component" value="Unassembled WGS sequence"/>
</dbReference>
<feature type="compositionally biased region" description="Basic and acidic residues" evidence="1">
    <location>
        <begin position="44"/>
        <end position="57"/>
    </location>
</feature>